<dbReference type="AlphaFoldDB" id="R9PCI6"/>
<proteinExistence type="predicted"/>
<sequence>MASVVKGSHSPKTKIGKNQKQFRILFSFPPYFAVDILRNLGRKVAFANRARLDLIIEDEMGSTPFSSANQSLQHGHACREMISQTEKRLSNRQIYRISGSVGR</sequence>
<evidence type="ECO:0000313" key="2">
    <source>
        <dbReference type="Proteomes" id="UP000014071"/>
    </source>
</evidence>
<dbReference type="HOGENOM" id="CLU_2264899_0_0_1"/>
<keyword evidence="2" id="KW-1185">Reference proteome</keyword>
<protein>
    <submittedName>
        <fullName evidence="1">Uncharacterized protein</fullName>
    </submittedName>
</protein>
<gene>
    <name evidence="1" type="ORF">PHSY_003356</name>
</gene>
<dbReference type="GeneID" id="24108646"/>
<organism evidence="1 2">
    <name type="scientific">Pseudozyma hubeiensis (strain SY62)</name>
    <name type="common">Yeast</name>
    <dbReference type="NCBI Taxonomy" id="1305764"/>
    <lineage>
        <taxon>Eukaryota</taxon>
        <taxon>Fungi</taxon>
        <taxon>Dikarya</taxon>
        <taxon>Basidiomycota</taxon>
        <taxon>Ustilaginomycotina</taxon>
        <taxon>Ustilaginomycetes</taxon>
        <taxon>Ustilaginales</taxon>
        <taxon>Ustilaginaceae</taxon>
        <taxon>Pseudozyma</taxon>
    </lineage>
</organism>
<reference evidence="2" key="1">
    <citation type="journal article" date="2013" name="Genome Announc.">
        <title>Draft genome sequence of the basidiomycetous yeast-like fungus Pseudozyma hubeiensis SY62, which produces an abundant amount of the biosurfactant mannosylerythritol lipids.</title>
        <authorList>
            <person name="Konishi M."/>
            <person name="Hatada Y."/>
            <person name="Horiuchi J."/>
        </authorList>
    </citation>
    <scope>NUCLEOTIDE SEQUENCE [LARGE SCALE GENOMIC DNA]</scope>
    <source>
        <strain evidence="2">SY62</strain>
    </source>
</reference>
<dbReference type="EMBL" id="DF238796">
    <property type="protein sequence ID" value="GAC95780.1"/>
    <property type="molecule type" value="Genomic_DNA"/>
</dbReference>
<dbReference type="RefSeq" id="XP_012189367.1">
    <property type="nucleotide sequence ID" value="XM_012333977.1"/>
</dbReference>
<evidence type="ECO:0000313" key="1">
    <source>
        <dbReference type="EMBL" id="GAC95780.1"/>
    </source>
</evidence>
<name>R9PCI6_PSEHS</name>
<dbReference type="Proteomes" id="UP000014071">
    <property type="component" value="Unassembled WGS sequence"/>
</dbReference>
<accession>R9PCI6</accession>